<name>A0ACC2ZSA2_9EURO</name>
<sequence>MYQTKKQHKKEQARIPHAKLTLKRISKPRCRALQELNKIVNAPYNSSDSDFFGHEPPRPIKKRTFCIQKRGTKTGTIISPTTASQADDELSIKHSPKDIKSSPNLLKSILRRTAHSRSATLIRTGRRQCLRSSQTANNPRPSTAQKPTETPTTPPPKPSKKNTSPKPPLETSPDTPSKPPKHPNPADQNPLTEQKKHKANPKKRRSSKASTKRLLSSSSTKQLKQWRTLAIERKKNTALLLAKVKTNEHIPFSSSMNIPVQKRPATASRPTATAGSKLKIRRLTEVERLLRDAGAFAWV</sequence>
<proteinExistence type="predicted"/>
<evidence type="ECO:0000313" key="1">
    <source>
        <dbReference type="EMBL" id="KAJ9650463.1"/>
    </source>
</evidence>
<gene>
    <name evidence="1" type="ORF">H2198_010239</name>
</gene>
<dbReference type="Proteomes" id="UP001172386">
    <property type="component" value="Unassembled WGS sequence"/>
</dbReference>
<evidence type="ECO:0000313" key="2">
    <source>
        <dbReference type="Proteomes" id="UP001172386"/>
    </source>
</evidence>
<reference evidence="1" key="1">
    <citation type="submission" date="2022-10" db="EMBL/GenBank/DDBJ databases">
        <title>Culturing micro-colonial fungi from biological soil crusts in the Mojave desert and describing Neophaeococcomyces mojavensis, and introducing the new genera and species Taxawa tesnikishii.</title>
        <authorList>
            <person name="Kurbessoian T."/>
            <person name="Stajich J.E."/>
        </authorList>
    </citation>
    <scope>NUCLEOTIDE SEQUENCE</scope>
    <source>
        <strain evidence="1">JES_112</strain>
    </source>
</reference>
<organism evidence="1 2">
    <name type="scientific">Neophaeococcomyces mojaviensis</name>
    <dbReference type="NCBI Taxonomy" id="3383035"/>
    <lineage>
        <taxon>Eukaryota</taxon>
        <taxon>Fungi</taxon>
        <taxon>Dikarya</taxon>
        <taxon>Ascomycota</taxon>
        <taxon>Pezizomycotina</taxon>
        <taxon>Eurotiomycetes</taxon>
        <taxon>Chaetothyriomycetidae</taxon>
        <taxon>Chaetothyriales</taxon>
        <taxon>Chaetothyriales incertae sedis</taxon>
        <taxon>Neophaeococcomyces</taxon>
    </lineage>
</organism>
<comment type="caution">
    <text evidence="1">The sequence shown here is derived from an EMBL/GenBank/DDBJ whole genome shotgun (WGS) entry which is preliminary data.</text>
</comment>
<keyword evidence="2" id="KW-1185">Reference proteome</keyword>
<protein>
    <submittedName>
        <fullName evidence="1">Uncharacterized protein</fullName>
    </submittedName>
</protein>
<accession>A0ACC2ZSA2</accession>
<dbReference type="EMBL" id="JAPDRQ010000339">
    <property type="protein sequence ID" value="KAJ9650463.1"/>
    <property type="molecule type" value="Genomic_DNA"/>
</dbReference>